<dbReference type="EMBL" id="JACBKZ010000011">
    <property type="protein sequence ID" value="KAF5938415.1"/>
    <property type="molecule type" value="Genomic_DNA"/>
</dbReference>
<keyword evidence="2" id="KW-1185">Reference proteome</keyword>
<dbReference type="Proteomes" id="UP000593564">
    <property type="component" value="Unassembled WGS sequence"/>
</dbReference>
<name>A0A7J7GDM5_CAMSI</name>
<reference evidence="2" key="1">
    <citation type="journal article" date="2020" name="Nat. Commun.">
        <title>Genome assembly of wild tea tree DASZ reveals pedigree and selection history of tea varieties.</title>
        <authorList>
            <person name="Zhang W."/>
            <person name="Zhang Y."/>
            <person name="Qiu H."/>
            <person name="Guo Y."/>
            <person name="Wan H."/>
            <person name="Zhang X."/>
            <person name="Scossa F."/>
            <person name="Alseekh S."/>
            <person name="Zhang Q."/>
            <person name="Wang P."/>
            <person name="Xu L."/>
            <person name="Schmidt M.H."/>
            <person name="Jia X."/>
            <person name="Li D."/>
            <person name="Zhu A."/>
            <person name="Guo F."/>
            <person name="Chen W."/>
            <person name="Ni D."/>
            <person name="Usadel B."/>
            <person name="Fernie A.R."/>
            <person name="Wen W."/>
        </authorList>
    </citation>
    <scope>NUCLEOTIDE SEQUENCE [LARGE SCALE GENOMIC DNA]</scope>
    <source>
        <strain evidence="2">cv. G240</strain>
    </source>
</reference>
<evidence type="ECO:0000313" key="2">
    <source>
        <dbReference type="Proteomes" id="UP000593564"/>
    </source>
</evidence>
<organism evidence="1 2">
    <name type="scientific">Camellia sinensis</name>
    <name type="common">Tea plant</name>
    <name type="synonym">Thea sinensis</name>
    <dbReference type="NCBI Taxonomy" id="4442"/>
    <lineage>
        <taxon>Eukaryota</taxon>
        <taxon>Viridiplantae</taxon>
        <taxon>Streptophyta</taxon>
        <taxon>Embryophyta</taxon>
        <taxon>Tracheophyta</taxon>
        <taxon>Spermatophyta</taxon>
        <taxon>Magnoliopsida</taxon>
        <taxon>eudicotyledons</taxon>
        <taxon>Gunneridae</taxon>
        <taxon>Pentapetalae</taxon>
        <taxon>asterids</taxon>
        <taxon>Ericales</taxon>
        <taxon>Theaceae</taxon>
        <taxon>Camellia</taxon>
    </lineage>
</organism>
<evidence type="ECO:0000313" key="1">
    <source>
        <dbReference type="EMBL" id="KAF5938415.1"/>
    </source>
</evidence>
<comment type="caution">
    <text evidence="1">The sequence shown here is derived from an EMBL/GenBank/DDBJ whole genome shotgun (WGS) entry which is preliminary data.</text>
</comment>
<gene>
    <name evidence="1" type="ORF">HYC85_022674</name>
</gene>
<protein>
    <submittedName>
        <fullName evidence="1">Uncharacterized protein</fullName>
    </submittedName>
</protein>
<dbReference type="AlphaFoldDB" id="A0A7J7GDM5"/>
<sequence>MKHGYFKNSAVHAPSIYRVRVRVLVRLHAYRVRQKVVGYVCLNGVRHGYGLDTEWVRRWCVLGTAGAKIKFSEKLRGTGAILRKIKKRKRKNVYTIFPNHLVFIFDFDICPNLIEAKRTSTITLLQLRLRLLP</sequence>
<reference evidence="1 2" key="2">
    <citation type="submission" date="2020-07" db="EMBL/GenBank/DDBJ databases">
        <title>Genome assembly of wild tea tree DASZ reveals pedigree and selection history of tea varieties.</title>
        <authorList>
            <person name="Zhang W."/>
        </authorList>
    </citation>
    <scope>NUCLEOTIDE SEQUENCE [LARGE SCALE GENOMIC DNA]</scope>
    <source>
        <strain evidence="2">cv. G240</strain>
        <tissue evidence="1">Leaf</tissue>
    </source>
</reference>
<proteinExistence type="predicted"/>
<accession>A0A7J7GDM5</accession>